<feature type="compositionally biased region" description="Low complexity" evidence="6">
    <location>
        <begin position="1072"/>
        <end position="1083"/>
    </location>
</feature>
<dbReference type="InterPro" id="IPR000467">
    <property type="entry name" value="G_patch_dom"/>
</dbReference>
<feature type="region of interest" description="Disordered" evidence="6">
    <location>
        <begin position="1037"/>
        <end position="1382"/>
    </location>
</feature>
<dbReference type="InterPro" id="IPR025224">
    <property type="entry name" value="CCAR1/CCAR2"/>
</dbReference>
<comment type="subcellular location">
    <subcellularLocation>
        <location evidence="1">Cytoplasm</location>
    </subcellularLocation>
</comment>
<feature type="coiled-coil region" evidence="5">
    <location>
        <begin position="667"/>
        <end position="694"/>
    </location>
</feature>
<dbReference type="SMART" id="SM00513">
    <property type="entry name" value="SAP"/>
    <property type="match status" value="1"/>
</dbReference>
<feature type="region of interest" description="Disordered" evidence="6">
    <location>
        <begin position="879"/>
        <end position="985"/>
    </location>
</feature>
<feature type="compositionally biased region" description="Gly residues" evidence="6">
    <location>
        <begin position="79"/>
        <end position="88"/>
    </location>
</feature>
<keyword evidence="4 5" id="KW-0175">Coiled coil</keyword>
<dbReference type="Gene3D" id="1.10.720.30">
    <property type="entry name" value="SAP domain"/>
    <property type="match status" value="1"/>
</dbReference>
<dbReference type="InterPro" id="IPR025954">
    <property type="entry name" value="DBC1/CARP1_inactive_NUDIX"/>
</dbReference>
<sequence length="1614" mass="171725">MYRQQEEQPPWGQTPQYYQQSSAAQQYMPGNPQGGEQAWSQPGPPQQAPFQQSAPMYGPGPQGSQADGAWQNAPQQQQGGQGWQGGPQGQYMGPGRPQAQPAALPDNRRSWVGAVTQLIPPNYGIVDGIAFYVEPVVVGQVPGVGDRIACEAVPNTDGGMYEWRVLRVEMVQPTALTRMPPNQAQQGRPFAVPHNRPVAGILRESPARASPTRSPAYNASPAHQPSVVPSKPLGGLSTELMKQEAPLAAAVEPLKYNQMAPPMTAYTAEYALAKASAAMDGNRQQAIPPPQPDRRPFFSGQAKELDEDAQKRSAAAAQQLGSAIGDPASIGAKLMGKMGFGVAGQGLGRTGQGIVAPVEAIKMGQGQGLGFPTAKQRNRSPDRDRPARRRGPREDRPRARSPPRRRPRSRSVSPRSRSPGAEFRGRYRVEPPKFPPLDHERGVAALSKRYRNLYIPADFCHVNAIWVDSLPEWDPLPLTHHVSMNIAKAEKHAGDGASEAAEDKKEASVEEPAALVAASDAQTPGKRWGARVVLMSGVNARLLHNSSVKVFQHPLKKLHFLTGRKGRSELTLIGGAWDPVDGADPANSPSALIATATRAFKAATGIDLSAAVHWTKFAHLQYMRKNDLEDDVEENVVVYLVDAHELAVPDQDAKDVLAKAASAATTEIEAKKALDAAEEEEKSAEANFQLLGSQDVPPPPDIGDNLTITPAEMTVAALQEALSKRGLDTKWNPLKSKKELVDRLQEYVNTKRKEHAALDKDYKAYEDARKALEAAKAKAGEAKEAVKTARAAVLEALKTVSDPPAIEMVQIQPNKDFLGAKESFHAEVSSLDTLLGYTEKDDREGMFEVSVFAELFREMLEARFGRGILRTLEVLEKEDRRARAKKAEERRAKKEAEAAAKAKAKGSAEGSAKSSADKEAEAGAKDADGSSAAAVNGTETGTKDAASAAVEAAPGHAAEAPRAAGEPAADGKQGETTAAADEAKDGDAMDFVAAAVAGEAAGGEAQAAAPELVAENGDTAMTEVKGPQTVLELAKEEGMQKSDIAAAAVPPREEAAPAIMGAPVTSDDKHATSATAPASAATPKVIESSAAPANAEATAGKPEPEAEAADQSKEKTKDSDRDKKEAGGKSDKAQKKDDKDAKEDKAASKSKKKDEKPKEKERERERYRTKEDTKDKSRSRDDRGRSSKEEPPSKRARSDRDRDSGSKRREDSSGKNDSKATEKGHRTRGSEKAKADDSKKAEKAEESKKSDKDGGSTKKGDSKKRPSSGQPELDAKKQKTEKQPEAESKPSVSLTEQSAAGGKQTKAEPSTAKAAADAPTSDANTKPAAVAGPAAAPAARLEVANADSAAPEPQQPAAQSASHAAAPAPQLEALPPPEPRWQAQPTPLMLACRFFDRDLAGYIEAADLEEILVMVSDNVSRRRLQNLVDTVVKRSKMSYMELYASLEVPAVLPPERSQQASPELAYSGAAAHIGTSASQFGQSSQLAKDMELSMLHRKLTALAKSEAGLRKTVSTMEGEKSAMEKERTSLDKKRAAFEKEVATLTEKLSAAQVAASRDTAAAAARGSQAAAVISKTLEDISAAEKGLAAAKEKLAAMSAQAAAHTAAQPDQQAT</sequence>
<feature type="coiled-coil region" evidence="5">
    <location>
        <begin position="755"/>
        <end position="792"/>
    </location>
</feature>
<evidence type="ECO:0000256" key="5">
    <source>
        <dbReference type="SAM" id="Coils"/>
    </source>
</evidence>
<accession>A0ABP1FGD3</accession>
<dbReference type="PANTHER" id="PTHR14304">
    <property type="entry name" value="CELL DIVISION CYCLE AND APOPTOSIS REGULATOR PROTEIN"/>
    <property type="match status" value="1"/>
</dbReference>
<keyword evidence="3" id="KW-0597">Phosphoprotein</keyword>
<dbReference type="InterPro" id="IPR036361">
    <property type="entry name" value="SAP_dom_sf"/>
</dbReference>
<dbReference type="Proteomes" id="UP001497392">
    <property type="component" value="Unassembled WGS sequence"/>
</dbReference>
<feature type="compositionally biased region" description="Basic and acidic residues" evidence="6">
    <location>
        <begin position="1273"/>
        <end position="1288"/>
    </location>
</feature>
<feature type="region of interest" description="Disordered" evidence="6">
    <location>
        <begin position="207"/>
        <end position="229"/>
    </location>
</feature>
<evidence type="ECO:0000256" key="2">
    <source>
        <dbReference type="ARBA" id="ARBA00022490"/>
    </source>
</evidence>
<dbReference type="EMBL" id="CAXHTA020000001">
    <property type="protein sequence ID" value="CAL5218958.1"/>
    <property type="molecule type" value="Genomic_DNA"/>
</dbReference>
<dbReference type="SMART" id="SM01122">
    <property type="entry name" value="DBC1"/>
    <property type="match status" value="1"/>
</dbReference>
<feature type="compositionally biased region" description="Low complexity" evidence="6">
    <location>
        <begin position="901"/>
        <end position="914"/>
    </location>
</feature>
<feature type="compositionally biased region" description="Basic and acidic residues" evidence="6">
    <location>
        <begin position="423"/>
        <end position="439"/>
    </location>
</feature>
<dbReference type="PANTHER" id="PTHR14304:SF11">
    <property type="entry name" value="SAP DOMAIN-CONTAINING PROTEIN"/>
    <property type="match status" value="1"/>
</dbReference>
<dbReference type="Pfam" id="PF01585">
    <property type="entry name" value="G-patch"/>
    <property type="match status" value="1"/>
</dbReference>
<evidence type="ECO:0000259" key="7">
    <source>
        <dbReference type="PROSITE" id="PS50174"/>
    </source>
</evidence>
<protein>
    <submittedName>
        <fullName evidence="8">G711 protein</fullName>
    </submittedName>
</protein>
<comment type="caution">
    <text evidence="8">The sequence shown here is derived from an EMBL/GenBank/DDBJ whole genome shotgun (WGS) entry which is preliminary data.</text>
</comment>
<feature type="compositionally biased region" description="Low complexity" evidence="6">
    <location>
        <begin position="89"/>
        <end position="98"/>
    </location>
</feature>
<evidence type="ECO:0000256" key="3">
    <source>
        <dbReference type="ARBA" id="ARBA00022553"/>
    </source>
</evidence>
<dbReference type="Pfam" id="PF14443">
    <property type="entry name" value="DBC1"/>
    <property type="match status" value="1"/>
</dbReference>
<evidence type="ECO:0000313" key="9">
    <source>
        <dbReference type="Proteomes" id="UP001497392"/>
    </source>
</evidence>
<feature type="domain" description="G-patch" evidence="7">
    <location>
        <begin position="327"/>
        <end position="374"/>
    </location>
</feature>
<feature type="coiled-coil region" evidence="5">
    <location>
        <begin position="1580"/>
        <end position="1607"/>
    </location>
</feature>
<feature type="compositionally biased region" description="Low complexity" evidence="6">
    <location>
        <begin position="945"/>
        <end position="971"/>
    </location>
</feature>
<name>A0ABP1FGD3_9CHLO</name>
<feature type="region of interest" description="Disordered" evidence="6">
    <location>
        <begin position="365"/>
        <end position="439"/>
    </location>
</feature>
<feature type="compositionally biased region" description="Basic and acidic residues" evidence="6">
    <location>
        <begin position="1110"/>
        <end position="1264"/>
    </location>
</feature>
<proteinExistence type="predicted"/>
<dbReference type="SMART" id="SM00443">
    <property type="entry name" value="G_patch"/>
    <property type="match status" value="1"/>
</dbReference>
<evidence type="ECO:0000256" key="4">
    <source>
        <dbReference type="ARBA" id="ARBA00023054"/>
    </source>
</evidence>
<feature type="region of interest" description="Disordered" evidence="6">
    <location>
        <begin position="1"/>
        <end position="104"/>
    </location>
</feature>
<feature type="compositionally biased region" description="Polar residues" evidence="6">
    <location>
        <begin position="211"/>
        <end position="223"/>
    </location>
</feature>
<feature type="compositionally biased region" description="Low complexity" evidence="6">
    <location>
        <begin position="1090"/>
        <end position="1099"/>
    </location>
</feature>
<dbReference type="PROSITE" id="PS50174">
    <property type="entry name" value="G_PATCH"/>
    <property type="match status" value="1"/>
</dbReference>
<gene>
    <name evidence="8" type="primary">g711</name>
    <name evidence="8" type="ORF">VP750_LOCUS617</name>
</gene>
<feature type="compositionally biased region" description="Low complexity" evidence="6">
    <location>
        <begin position="410"/>
        <end position="419"/>
    </location>
</feature>
<organism evidence="8 9">
    <name type="scientific">Coccomyxa viridis</name>
    <dbReference type="NCBI Taxonomy" id="1274662"/>
    <lineage>
        <taxon>Eukaryota</taxon>
        <taxon>Viridiplantae</taxon>
        <taxon>Chlorophyta</taxon>
        <taxon>core chlorophytes</taxon>
        <taxon>Trebouxiophyceae</taxon>
        <taxon>Trebouxiophyceae incertae sedis</taxon>
        <taxon>Coccomyxaceae</taxon>
        <taxon>Coccomyxa</taxon>
    </lineage>
</organism>
<feature type="compositionally biased region" description="Basic and acidic residues" evidence="6">
    <location>
        <begin position="915"/>
        <end position="928"/>
    </location>
</feature>
<evidence type="ECO:0000313" key="8">
    <source>
        <dbReference type="EMBL" id="CAL5218958.1"/>
    </source>
</evidence>
<feature type="compositionally biased region" description="Low complexity" evidence="6">
    <location>
        <begin position="16"/>
        <end position="27"/>
    </location>
</feature>
<feature type="compositionally biased region" description="Basic and acidic residues" evidence="6">
    <location>
        <begin position="879"/>
        <end position="900"/>
    </location>
</feature>
<reference evidence="8 9" key="1">
    <citation type="submission" date="2024-06" db="EMBL/GenBank/DDBJ databases">
        <authorList>
            <person name="Kraege A."/>
            <person name="Thomma B."/>
        </authorList>
    </citation>
    <scope>NUCLEOTIDE SEQUENCE [LARGE SCALE GENOMIC DNA]</scope>
</reference>
<dbReference type="InterPro" id="IPR003034">
    <property type="entry name" value="SAP_dom"/>
</dbReference>
<evidence type="ECO:0000256" key="1">
    <source>
        <dbReference type="ARBA" id="ARBA00004496"/>
    </source>
</evidence>
<evidence type="ECO:0000256" key="6">
    <source>
        <dbReference type="SAM" id="MobiDB-lite"/>
    </source>
</evidence>
<keyword evidence="9" id="KW-1185">Reference proteome</keyword>
<feature type="compositionally biased region" description="Basic residues" evidence="6">
    <location>
        <begin position="399"/>
        <end position="409"/>
    </location>
</feature>
<dbReference type="InterPro" id="IPR025223">
    <property type="entry name" value="S1-like_RNA-bd_dom"/>
</dbReference>
<dbReference type="Pfam" id="PF14444">
    <property type="entry name" value="S1-like"/>
    <property type="match status" value="1"/>
</dbReference>
<dbReference type="InterPro" id="IPR045353">
    <property type="entry name" value="LAIKA"/>
</dbReference>
<keyword evidence="2" id="KW-0963">Cytoplasm</keyword>
<feature type="compositionally biased region" description="Low complexity" evidence="6">
    <location>
        <begin position="1307"/>
        <end position="1373"/>
    </location>
</feature>
<feature type="coiled-coil region" evidence="5">
    <location>
        <begin position="1520"/>
        <end position="1554"/>
    </location>
</feature>
<dbReference type="Pfam" id="PF19256">
    <property type="entry name" value="LAIKA"/>
    <property type="match status" value="1"/>
</dbReference>